<sequence length="254" mass="26643">MTDFTPGSPAWADLTTSDLDGAQRFYGALFGWTFEPTQDDFGGYVNVLSGSDRVAGLMAKDASMQEYPDFWSLYLASDDAAATVSAAEAAGGAVHMPATEVGDLGRMAMITDADGASLGVWEAGAHTGFGRLASPGAPCWFELSTRGFAGVGDFYGKTFGLTLHPMADTDEFRYSTFGEPGSPTAGVMDAAAFLPEGVPSHWQIYWGVEDTDAAVELAEKNGGTLLLPAEDSPYGRVAALMDPFGAAFKVVQAV</sequence>
<dbReference type="InterPro" id="IPR037523">
    <property type="entry name" value="VOC_core"/>
</dbReference>
<dbReference type="CDD" id="cd07247">
    <property type="entry name" value="SgaA_N_like"/>
    <property type="match status" value="2"/>
</dbReference>
<evidence type="ECO:0000313" key="3">
    <source>
        <dbReference type="Proteomes" id="UP001247307"/>
    </source>
</evidence>
<comment type="caution">
    <text evidence="2">The sequence shown here is derived from an EMBL/GenBank/DDBJ whole genome shotgun (WGS) entry which is preliminary data.</text>
</comment>
<accession>A0AAE4C6I2</accession>
<dbReference type="InterPro" id="IPR052164">
    <property type="entry name" value="Anthracycline_SecMetBiosynth"/>
</dbReference>
<feature type="domain" description="VOC" evidence="1">
    <location>
        <begin position="137"/>
        <end position="253"/>
    </location>
</feature>
<dbReference type="AlphaFoldDB" id="A0AAE4C6I2"/>
<proteinExistence type="predicted"/>
<gene>
    <name evidence="2" type="ORF">J2S35_001132</name>
</gene>
<dbReference type="Pfam" id="PF00903">
    <property type="entry name" value="Glyoxalase"/>
    <property type="match status" value="1"/>
</dbReference>
<keyword evidence="2" id="KW-0456">Lyase</keyword>
<reference evidence="2" key="1">
    <citation type="submission" date="2023-07" db="EMBL/GenBank/DDBJ databases">
        <title>Sequencing the genomes of 1000 actinobacteria strains.</title>
        <authorList>
            <person name="Klenk H.-P."/>
        </authorList>
    </citation>
    <scope>NUCLEOTIDE SEQUENCE</scope>
    <source>
        <strain evidence="2">DSM 13988</strain>
    </source>
</reference>
<dbReference type="Pfam" id="PF18029">
    <property type="entry name" value="Glyoxalase_6"/>
    <property type="match status" value="1"/>
</dbReference>
<evidence type="ECO:0000259" key="1">
    <source>
        <dbReference type="PROSITE" id="PS51819"/>
    </source>
</evidence>
<feature type="domain" description="VOC" evidence="1">
    <location>
        <begin position="8"/>
        <end position="123"/>
    </location>
</feature>
<dbReference type="SUPFAM" id="SSF54593">
    <property type="entry name" value="Glyoxalase/Bleomycin resistance protein/Dihydroxybiphenyl dioxygenase"/>
    <property type="match status" value="2"/>
</dbReference>
<dbReference type="EMBL" id="JAVDUI010000001">
    <property type="protein sequence ID" value="MDR6892192.1"/>
    <property type="molecule type" value="Genomic_DNA"/>
</dbReference>
<dbReference type="PANTHER" id="PTHR33993">
    <property type="entry name" value="GLYOXALASE-RELATED"/>
    <property type="match status" value="1"/>
</dbReference>
<dbReference type="Gene3D" id="3.10.180.10">
    <property type="entry name" value="2,3-Dihydroxybiphenyl 1,2-Dioxygenase, domain 1"/>
    <property type="match status" value="2"/>
</dbReference>
<dbReference type="GO" id="GO:0016829">
    <property type="term" value="F:lyase activity"/>
    <property type="evidence" value="ECO:0007669"/>
    <property type="project" value="UniProtKB-KW"/>
</dbReference>
<keyword evidence="3" id="KW-1185">Reference proteome</keyword>
<dbReference type="InterPro" id="IPR029068">
    <property type="entry name" value="Glyas_Bleomycin-R_OHBP_Dase"/>
</dbReference>
<dbReference type="InterPro" id="IPR041581">
    <property type="entry name" value="Glyoxalase_6"/>
</dbReference>
<name>A0AAE4C6I2_9MICC</name>
<organism evidence="2 3">
    <name type="scientific">Falsarthrobacter nasiphocae</name>
    <dbReference type="NCBI Taxonomy" id="189863"/>
    <lineage>
        <taxon>Bacteria</taxon>
        <taxon>Bacillati</taxon>
        <taxon>Actinomycetota</taxon>
        <taxon>Actinomycetes</taxon>
        <taxon>Micrococcales</taxon>
        <taxon>Micrococcaceae</taxon>
        <taxon>Falsarthrobacter</taxon>
    </lineage>
</organism>
<dbReference type="InterPro" id="IPR004360">
    <property type="entry name" value="Glyas_Fos-R_dOase_dom"/>
</dbReference>
<evidence type="ECO:0000313" key="2">
    <source>
        <dbReference type="EMBL" id="MDR6892192.1"/>
    </source>
</evidence>
<dbReference type="RefSeq" id="WP_309850848.1">
    <property type="nucleotide sequence ID" value="NZ_BAAAIU010000005.1"/>
</dbReference>
<dbReference type="PROSITE" id="PS51819">
    <property type="entry name" value="VOC"/>
    <property type="match status" value="2"/>
</dbReference>
<protein>
    <submittedName>
        <fullName evidence="2">Enzyme related to lactoylglutathione lyase</fullName>
    </submittedName>
</protein>
<dbReference type="Proteomes" id="UP001247307">
    <property type="component" value="Unassembled WGS sequence"/>
</dbReference>
<dbReference type="PANTHER" id="PTHR33993:SF10">
    <property type="entry name" value="CONSERVED PROTEIN"/>
    <property type="match status" value="1"/>
</dbReference>